<sequence>MAYQHIKVEREGPVTIFTLNRPEVMNALHSPAHFELHEAFDAFAADPDQWVGIVTGAGDKAFSAGNDLKHQATGGEMRSPPSGFAGLTSRFDLTKPLIAAVNGVAMGGGFEIALACDIIIASENAVFSLPEPRVGLAALAGGLHRLPRAIGTKRAMAMILTARRVSAAEGKELGFVDQVAPAAGLMDAARAMAKTICELGPMSIRASKEAVYKGLDEPTLEAAIRGQNKYPAVAALFTSEDFKEGPLAFAQKRAPQWKGR</sequence>
<dbReference type="Pfam" id="PF00378">
    <property type="entry name" value="ECH_1"/>
    <property type="match status" value="1"/>
</dbReference>
<dbReference type="InterPro" id="IPR014748">
    <property type="entry name" value="Enoyl-CoA_hydra_C"/>
</dbReference>
<dbReference type="InterPro" id="IPR018376">
    <property type="entry name" value="Enoyl-CoA_hyd/isom_CS"/>
</dbReference>
<evidence type="ECO:0000256" key="1">
    <source>
        <dbReference type="ARBA" id="ARBA00005254"/>
    </source>
</evidence>
<name>A0A328B589_9CAUL</name>
<evidence type="ECO:0000313" key="5">
    <source>
        <dbReference type="Proteomes" id="UP000249524"/>
    </source>
</evidence>
<dbReference type="EMBL" id="QFYS01000011">
    <property type="protein sequence ID" value="RAK62540.1"/>
    <property type="molecule type" value="Genomic_DNA"/>
</dbReference>
<evidence type="ECO:0000313" key="4">
    <source>
        <dbReference type="EMBL" id="RAK62540.1"/>
    </source>
</evidence>
<dbReference type="GO" id="GO:0006635">
    <property type="term" value="P:fatty acid beta-oxidation"/>
    <property type="evidence" value="ECO:0007669"/>
    <property type="project" value="TreeGrafter"/>
</dbReference>
<dbReference type="RefSeq" id="WP_111278079.1">
    <property type="nucleotide sequence ID" value="NZ_QFYS01000011.1"/>
</dbReference>
<dbReference type="EC" id="4.2.1.17" evidence="4"/>
<dbReference type="InterPro" id="IPR029045">
    <property type="entry name" value="ClpP/crotonase-like_dom_sf"/>
</dbReference>
<evidence type="ECO:0000256" key="2">
    <source>
        <dbReference type="ARBA" id="ARBA00023239"/>
    </source>
</evidence>
<dbReference type="Gene3D" id="3.90.226.10">
    <property type="entry name" value="2-enoyl-CoA Hydratase, Chain A, domain 1"/>
    <property type="match status" value="1"/>
</dbReference>
<accession>A0A328B589</accession>
<evidence type="ECO:0000256" key="3">
    <source>
        <dbReference type="RuleBase" id="RU003707"/>
    </source>
</evidence>
<proteinExistence type="inferred from homology"/>
<dbReference type="PANTHER" id="PTHR11941">
    <property type="entry name" value="ENOYL-COA HYDRATASE-RELATED"/>
    <property type="match status" value="1"/>
</dbReference>
<keyword evidence="2 4" id="KW-0456">Lyase</keyword>
<organism evidence="4 5">
    <name type="scientific">Phenylobacterium kunshanense</name>
    <dbReference type="NCBI Taxonomy" id="1445034"/>
    <lineage>
        <taxon>Bacteria</taxon>
        <taxon>Pseudomonadati</taxon>
        <taxon>Pseudomonadota</taxon>
        <taxon>Alphaproteobacteria</taxon>
        <taxon>Caulobacterales</taxon>
        <taxon>Caulobacteraceae</taxon>
        <taxon>Phenylobacterium</taxon>
    </lineage>
</organism>
<comment type="caution">
    <text evidence="4">The sequence shown here is derived from an EMBL/GenBank/DDBJ whole genome shotgun (WGS) entry which is preliminary data.</text>
</comment>
<dbReference type="OrthoDB" id="4470569at2"/>
<dbReference type="PANTHER" id="PTHR11941:SF54">
    <property type="entry name" value="ENOYL-COA HYDRATASE, MITOCHONDRIAL"/>
    <property type="match status" value="1"/>
</dbReference>
<reference evidence="4 5" key="1">
    <citation type="submission" date="2018-05" db="EMBL/GenBank/DDBJ databases">
        <authorList>
            <person name="Lanie J.A."/>
            <person name="Ng W.-L."/>
            <person name="Kazmierczak K.M."/>
            <person name="Andrzejewski T.M."/>
            <person name="Davidsen T.M."/>
            <person name="Wayne K.J."/>
            <person name="Tettelin H."/>
            <person name="Glass J.I."/>
            <person name="Rusch D."/>
            <person name="Podicherti R."/>
            <person name="Tsui H.-C.T."/>
            <person name="Winkler M.E."/>
        </authorList>
    </citation>
    <scope>NUCLEOTIDE SEQUENCE [LARGE SCALE GENOMIC DNA]</scope>
    <source>
        <strain evidence="4 5">BUT-10</strain>
    </source>
</reference>
<keyword evidence="5" id="KW-1185">Reference proteome</keyword>
<dbReference type="PROSITE" id="PS00166">
    <property type="entry name" value="ENOYL_COA_HYDRATASE"/>
    <property type="match status" value="1"/>
</dbReference>
<dbReference type="GO" id="GO:0004300">
    <property type="term" value="F:enoyl-CoA hydratase activity"/>
    <property type="evidence" value="ECO:0007669"/>
    <property type="project" value="UniProtKB-EC"/>
</dbReference>
<dbReference type="Proteomes" id="UP000249524">
    <property type="component" value="Unassembled WGS sequence"/>
</dbReference>
<dbReference type="AlphaFoldDB" id="A0A328B589"/>
<dbReference type="InterPro" id="IPR001753">
    <property type="entry name" value="Enoyl-CoA_hydra/iso"/>
</dbReference>
<dbReference type="FunFam" id="3.90.226.10:FF:000009">
    <property type="entry name" value="Carnitinyl-CoA dehydratase"/>
    <property type="match status" value="1"/>
</dbReference>
<dbReference type="CDD" id="cd06558">
    <property type="entry name" value="crotonase-like"/>
    <property type="match status" value="1"/>
</dbReference>
<gene>
    <name evidence="4" type="ORF">DJ019_19165</name>
</gene>
<comment type="similarity">
    <text evidence="1 3">Belongs to the enoyl-CoA hydratase/isomerase family.</text>
</comment>
<dbReference type="SUPFAM" id="SSF52096">
    <property type="entry name" value="ClpP/crotonase"/>
    <property type="match status" value="1"/>
</dbReference>
<dbReference type="Gene3D" id="1.10.12.10">
    <property type="entry name" value="Lyase 2-enoyl-coa Hydratase, Chain A, domain 2"/>
    <property type="match status" value="1"/>
</dbReference>
<protein>
    <submittedName>
        <fullName evidence="4">Enoyl-CoA hydratase</fullName>
        <ecNumber evidence="4">4.2.1.17</ecNumber>
    </submittedName>
</protein>